<keyword evidence="2" id="KW-1185">Reference proteome</keyword>
<name>A0A0J5LBN9_PLUGE</name>
<proteinExistence type="predicted"/>
<reference evidence="1 2" key="1">
    <citation type="submission" date="2015-05" db="EMBL/GenBank/DDBJ databases">
        <title>Genome sequences of Pluralibacter gergoviae.</title>
        <authorList>
            <person name="Greninger A.L."/>
            <person name="Miller S."/>
        </authorList>
    </citation>
    <scope>NUCLEOTIDE SEQUENCE [LARGE SCALE GENOMIC DNA]</scope>
    <source>
        <strain evidence="1 2">JS81F13</strain>
    </source>
</reference>
<accession>A0A0J5LBN9</accession>
<evidence type="ECO:0000313" key="2">
    <source>
        <dbReference type="Proteomes" id="UP000036196"/>
    </source>
</evidence>
<gene>
    <name evidence="1" type="ORF">ABW06_25615</name>
</gene>
<dbReference type="STRING" id="61647.LG71_25525"/>
<organism evidence="1 2">
    <name type="scientific">Pluralibacter gergoviae</name>
    <name type="common">Enterobacter gergoviae</name>
    <dbReference type="NCBI Taxonomy" id="61647"/>
    <lineage>
        <taxon>Bacteria</taxon>
        <taxon>Pseudomonadati</taxon>
        <taxon>Pseudomonadota</taxon>
        <taxon>Gammaproteobacteria</taxon>
        <taxon>Enterobacterales</taxon>
        <taxon>Enterobacteriaceae</taxon>
        <taxon>Pluralibacter</taxon>
    </lineage>
</organism>
<sequence length="232" mass="24581">MQPALIVLVLAGIPQRLVIRGALAQRGAGYGLPLQPAEGVVLPGPAQMTVGVGDLQRGAVQVSVQPVDIRLRAAVRLLDGRQRRPRAGRVIGPAAPRAVVPLLLQQPVALPQEAGGLRVLALVSDRLADAPAQRVVYVVLLAQAAAAADQVAPDVVAVKQPLPVRQPVADHRDGRRIDQVVRQVVLQAAGQRIVAFNTLPPVPLLASRISPFTVLARIKPDTTSVRFFTRSP</sequence>
<evidence type="ECO:0000313" key="1">
    <source>
        <dbReference type="EMBL" id="KMK04713.1"/>
    </source>
</evidence>
<dbReference type="AlphaFoldDB" id="A0A0J5LBN9"/>
<dbReference type="EMBL" id="LDZF01000063">
    <property type="protein sequence ID" value="KMK04713.1"/>
    <property type="molecule type" value="Genomic_DNA"/>
</dbReference>
<dbReference type="Proteomes" id="UP000036196">
    <property type="component" value="Unassembled WGS sequence"/>
</dbReference>
<protein>
    <submittedName>
        <fullName evidence="1">Uncharacterized protein</fullName>
    </submittedName>
</protein>
<comment type="caution">
    <text evidence="1">The sequence shown here is derived from an EMBL/GenBank/DDBJ whole genome shotgun (WGS) entry which is preliminary data.</text>
</comment>